<dbReference type="AlphaFoldDB" id="A0A4R5DP32"/>
<gene>
    <name evidence="1" type="ORF">E0F88_18565</name>
</gene>
<protein>
    <submittedName>
        <fullName evidence="1">Uncharacterized protein</fullName>
    </submittedName>
</protein>
<dbReference type="RefSeq" id="WP_131959765.1">
    <property type="nucleotide sequence ID" value="NZ_SMFL01000006.1"/>
</dbReference>
<organism evidence="1 2">
    <name type="scientific">Dyadobacter psychrotolerans</name>
    <dbReference type="NCBI Taxonomy" id="2541721"/>
    <lineage>
        <taxon>Bacteria</taxon>
        <taxon>Pseudomonadati</taxon>
        <taxon>Bacteroidota</taxon>
        <taxon>Cytophagia</taxon>
        <taxon>Cytophagales</taxon>
        <taxon>Spirosomataceae</taxon>
        <taxon>Dyadobacter</taxon>
    </lineage>
</organism>
<dbReference type="EMBL" id="SMFL01000006">
    <property type="protein sequence ID" value="TDE13890.1"/>
    <property type="molecule type" value="Genomic_DNA"/>
</dbReference>
<name>A0A4R5DP32_9BACT</name>
<sequence length="182" mass="21188">MALPDQLKKAIIQMPVKEKDKLLLRLITKDKTLSDRLYFELLEDSATIPERREEITNRILRTSKFNQNTPGWILMDMRNLSGDISYHVKVTKDKIGGVELNLFLLNTFLETYAGILKTYSSKADTCALYIAKKAQTILNGLNKLEEDYRVDYVKDTNQMLRHVHALCSKMYARQMEIPVEWE</sequence>
<dbReference type="OrthoDB" id="1432119at2"/>
<comment type="caution">
    <text evidence="1">The sequence shown here is derived from an EMBL/GenBank/DDBJ whole genome shotgun (WGS) entry which is preliminary data.</text>
</comment>
<reference evidence="1 2" key="1">
    <citation type="submission" date="2019-03" db="EMBL/GenBank/DDBJ databases">
        <title>Dyadobacter AR-3-6 sp. nov., isolated from arctic soil.</title>
        <authorList>
            <person name="Chaudhary D.K."/>
        </authorList>
    </citation>
    <scope>NUCLEOTIDE SEQUENCE [LARGE SCALE GENOMIC DNA]</scope>
    <source>
        <strain evidence="1 2">AR-3-6</strain>
    </source>
</reference>
<evidence type="ECO:0000313" key="2">
    <source>
        <dbReference type="Proteomes" id="UP000294850"/>
    </source>
</evidence>
<proteinExistence type="predicted"/>
<evidence type="ECO:0000313" key="1">
    <source>
        <dbReference type="EMBL" id="TDE13890.1"/>
    </source>
</evidence>
<dbReference type="Proteomes" id="UP000294850">
    <property type="component" value="Unassembled WGS sequence"/>
</dbReference>
<keyword evidence="2" id="KW-1185">Reference proteome</keyword>
<accession>A0A4R5DP32</accession>